<dbReference type="AlphaFoldDB" id="X1HPX4"/>
<gene>
    <name evidence="1" type="ORF">S03H2_34876</name>
</gene>
<reference evidence="1" key="1">
    <citation type="journal article" date="2014" name="Front. Microbiol.">
        <title>High frequency of phylogenetically diverse reductive dehalogenase-homologous genes in deep subseafloor sedimentary metagenomes.</title>
        <authorList>
            <person name="Kawai M."/>
            <person name="Futagami T."/>
            <person name="Toyoda A."/>
            <person name="Takaki Y."/>
            <person name="Nishi S."/>
            <person name="Hori S."/>
            <person name="Arai W."/>
            <person name="Tsubouchi T."/>
            <person name="Morono Y."/>
            <person name="Uchiyama I."/>
            <person name="Ito T."/>
            <person name="Fujiyama A."/>
            <person name="Inagaki F."/>
            <person name="Takami H."/>
        </authorList>
    </citation>
    <scope>NUCLEOTIDE SEQUENCE</scope>
    <source>
        <strain evidence="1">Expedition CK06-06</strain>
    </source>
</reference>
<dbReference type="EMBL" id="BARU01021302">
    <property type="protein sequence ID" value="GAH59095.1"/>
    <property type="molecule type" value="Genomic_DNA"/>
</dbReference>
<proteinExistence type="predicted"/>
<accession>X1HPX4</accession>
<sequence length="80" mass="9302">AIDEFNRKINIVNRQIIGAIITEESILNSIRLQIKKLSKDIKVSNEDINDILINDVIKRDIIDDETFRKAKAKVRRSLKK</sequence>
<feature type="non-terminal residue" evidence="1">
    <location>
        <position position="1"/>
    </location>
</feature>
<organism evidence="1">
    <name type="scientific">marine sediment metagenome</name>
    <dbReference type="NCBI Taxonomy" id="412755"/>
    <lineage>
        <taxon>unclassified sequences</taxon>
        <taxon>metagenomes</taxon>
        <taxon>ecological metagenomes</taxon>
    </lineage>
</organism>
<protein>
    <submittedName>
        <fullName evidence="1">Uncharacterized protein</fullName>
    </submittedName>
</protein>
<evidence type="ECO:0000313" key="1">
    <source>
        <dbReference type="EMBL" id="GAH59095.1"/>
    </source>
</evidence>
<comment type="caution">
    <text evidence="1">The sequence shown here is derived from an EMBL/GenBank/DDBJ whole genome shotgun (WGS) entry which is preliminary data.</text>
</comment>
<name>X1HPX4_9ZZZZ</name>